<feature type="chain" id="PRO_5015165722" evidence="3">
    <location>
        <begin position="20"/>
        <end position="468"/>
    </location>
</feature>
<feature type="domain" description="Peptidase S1" evidence="4">
    <location>
        <begin position="39"/>
        <end position="263"/>
    </location>
</feature>
<name>A0A2P6VNB4_9CHLO</name>
<dbReference type="PROSITE" id="PS50240">
    <property type="entry name" value="TRYPSIN_DOM"/>
    <property type="match status" value="1"/>
</dbReference>
<dbReference type="InterPro" id="IPR050430">
    <property type="entry name" value="Peptidase_S1"/>
</dbReference>
<accession>A0A2P6VNB4</accession>
<evidence type="ECO:0000256" key="3">
    <source>
        <dbReference type="SAM" id="SignalP"/>
    </source>
</evidence>
<evidence type="ECO:0000256" key="1">
    <source>
        <dbReference type="ARBA" id="ARBA00007664"/>
    </source>
</evidence>
<dbReference type="InterPro" id="IPR043504">
    <property type="entry name" value="Peptidase_S1_PA_chymotrypsin"/>
</dbReference>
<evidence type="ECO:0000313" key="5">
    <source>
        <dbReference type="EMBL" id="PSC75545.1"/>
    </source>
</evidence>
<dbReference type="Proteomes" id="UP000239649">
    <property type="component" value="Unassembled WGS sequence"/>
</dbReference>
<dbReference type="SUPFAM" id="SSF50494">
    <property type="entry name" value="Trypsin-like serine proteases"/>
    <property type="match status" value="1"/>
</dbReference>
<protein>
    <submittedName>
        <fullName evidence="5">Trypsin alpha-3</fullName>
    </submittedName>
</protein>
<gene>
    <name evidence="5" type="ORF">C2E20_1060</name>
</gene>
<evidence type="ECO:0000259" key="4">
    <source>
        <dbReference type="PROSITE" id="PS50240"/>
    </source>
</evidence>
<dbReference type="PANTHER" id="PTHR24276:SF98">
    <property type="entry name" value="FI18310P1-RELATED"/>
    <property type="match status" value="1"/>
</dbReference>
<dbReference type="InterPro" id="IPR001254">
    <property type="entry name" value="Trypsin_dom"/>
</dbReference>
<dbReference type="PANTHER" id="PTHR24276">
    <property type="entry name" value="POLYSERASE-RELATED"/>
    <property type="match status" value="1"/>
</dbReference>
<dbReference type="SMART" id="SM00020">
    <property type="entry name" value="Tryp_SPc"/>
    <property type="match status" value="1"/>
</dbReference>
<dbReference type="PROSITE" id="PS00134">
    <property type="entry name" value="TRYPSIN_HIS"/>
    <property type="match status" value="1"/>
</dbReference>
<comment type="similarity">
    <text evidence="1">Belongs to the peptidase S1 family.</text>
</comment>
<evidence type="ECO:0000256" key="2">
    <source>
        <dbReference type="ARBA" id="ARBA00023157"/>
    </source>
</evidence>
<sequence length="468" mass="50789">MLAALRLSVFLALTLVGAAAHGQALGRRVLDEGGAKGAIIDGVDAPRRYRWMVSLRLHSNLTFHFCGGTLIAPNIVLTAAHCVINETSGRIMPDSWNPWVVIGGYNQAGPSPPGFPWAGGPPDSDVRRVIKTVPHPKFENRDVNPVSGQWFNHDMALLLLATPSSKPTIRLPRYMQKPQLPAQPGINLTLIGWGWTSWNIYSTPQTFTAPTILQQARLTRPSGSDRGALQVGVFSWLIQGCTQFPGVWTNIAQLRPWIDETKKQLLDFSATGRVYWDPWVAGFDGKRFAYRGKPGSRMKILTSPKYNLTGMIKAVNRATGGNGTALGTVVYRRRDLVRVVAANQGMLVWLNGRPVRPGTTQRMWQGSLQLAARWDRVVFTQPGLVVTVVQPERPCTRRPAAPRSAACQPTALAAYLNIQVTLTKVPWFKLGGALGATYKPDAPWSPVAAAVGGGGGGGTAQPVAGLFL</sequence>
<evidence type="ECO:0000313" key="6">
    <source>
        <dbReference type="Proteomes" id="UP000239649"/>
    </source>
</evidence>
<dbReference type="InterPro" id="IPR018114">
    <property type="entry name" value="TRYPSIN_HIS"/>
</dbReference>
<dbReference type="EMBL" id="LHPF02000002">
    <property type="protein sequence ID" value="PSC75545.1"/>
    <property type="molecule type" value="Genomic_DNA"/>
</dbReference>
<dbReference type="OrthoDB" id="512168at2759"/>
<dbReference type="InterPro" id="IPR009003">
    <property type="entry name" value="Peptidase_S1_PA"/>
</dbReference>
<organism evidence="5 6">
    <name type="scientific">Micractinium conductrix</name>
    <dbReference type="NCBI Taxonomy" id="554055"/>
    <lineage>
        <taxon>Eukaryota</taxon>
        <taxon>Viridiplantae</taxon>
        <taxon>Chlorophyta</taxon>
        <taxon>core chlorophytes</taxon>
        <taxon>Trebouxiophyceae</taxon>
        <taxon>Chlorellales</taxon>
        <taxon>Chlorellaceae</taxon>
        <taxon>Chlorella clade</taxon>
        <taxon>Micractinium</taxon>
    </lineage>
</organism>
<comment type="caution">
    <text evidence="5">The sequence shown here is derived from an EMBL/GenBank/DDBJ whole genome shotgun (WGS) entry which is preliminary data.</text>
</comment>
<keyword evidence="6" id="KW-1185">Reference proteome</keyword>
<dbReference type="STRING" id="554055.A0A2P6VNB4"/>
<dbReference type="AlphaFoldDB" id="A0A2P6VNB4"/>
<dbReference type="InterPro" id="IPR001314">
    <property type="entry name" value="Peptidase_S1A"/>
</dbReference>
<dbReference type="GO" id="GO:0006508">
    <property type="term" value="P:proteolysis"/>
    <property type="evidence" value="ECO:0007669"/>
    <property type="project" value="InterPro"/>
</dbReference>
<dbReference type="PRINTS" id="PR00722">
    <property type="entry name" value="CHYMOTRYPSIN"/>
</dbReference>
<proteinExistence type="inferred from homology"/>
<reference evidence="5 6" key="1">
    <citation type="journal article" date="2018" name="Plant J.">
        <title>Genome sequences of Chlorella sorokiniana UTEX 1602 and Micractinium conductrix SAG 241.80: implications to maltose excretion by a green alga.</title>
        <authorList>
            <person name="Arriola M.B."/>
            <person name="Velmurugan N."/>
            <person name="Zhang Y."/>
            <person name="Plunkett M.H."/>
            <person name="Hondzo H."/>
            <person name="Barney B.M."/>
        </authorList>
    </citation>
    <scope>NUCLEOTIDE SEQUENCE [LARGE SCALE GENOMIC DNA]</scope>
    <source>
        <strain evidence="5 6">SAG 241.80</strain>
    </source>
</reference>
<dbReference type="Gene3D" id="2.40.10.10">
    <property type="entry name" value="Trypsin-like serine proteases"/>
    <property type="match status" value="1"/>
</dbReference>
<keyword evidence="2" id="KW-1015">Disulfide bond</keyword>
<keyword evidence="3" id="KW-0732">Signal</keyword>
<dbReference type="Pfam" id="PF00089">
    <property type="entry name" value="Trypsin"/>
    <property type="match status" value="1"/>
</dbReference>
<dbReference type="GO" id="GO:0004252">
    <property type="term" value="F:serine-type endopeptidase activity"/>
    <property type="evidence" value="ECO:0007669"/>
    <property type="project" value="InterPro"/>
</dbReference>
<feature type="signal peptide" evidence="3">
    <location>
        <begin position="1"/>
        <end position="19"/>
    </location>
</feature>